<dbReference type="RefSeq" id="XP_021850826.2">
    <property type="nucleotide sequence ID" value="XM_021995134.2"/>
</dbReference>
<dbReference type="KEGG" id="soe:110790352"/>
<dbReference type="RefSeq" id="XP_056687774.1">
    <property type="nucleotide sequence ID" value="XM_056831796.1"/>
</dbReference>
<evidence type="ECO:0000313" key="7">
    <source>
        <dbReference type="RefSeq" id="XP_056687771.1"/>
    </source>
</evidence>
<evidence type="ECO:0000313" key="4">
    <source>
        <dbReference type="Proteomes" id="UP000813463"/>
    </source>
</evidence>
<feature type="domain" description="Tify" evidence="3">
    <location>
        <begin position="457"/>
        <end position="511"/>
    </location>
</feature>
<dbReference type="AlphaFoldDB" id="A0A9R0JXK1"/>
<proteinExistence type="predicted"/>
<evidence type="ECO:0000256" key="2">
    <source>
        <dbReference type="ARBA" id="ARBA00023242"/>
    </source>
</evidence>
<evidence type="ECO:0000313" key="8">
    <source>
        <dbReference type="RefSeq" id="XP_056687772.1"/>
    </source>
</evidence>
<comment type="subcellular location">
    <subcellularLocation>
        <location evidence="1">Nucleus</location>
    </subcellularLocation>
</comment>
<dbReference type="RefSeq" id="XP_056687772.1">
    <property type="nucleotide sequence ID" value="XM_056831794.1"/>
</dbReference>
<dbReference type="GeneID" id="110790352"/>
<dbReference type="GO" id="GO:0000977">
    <property type="term" value="F:RNA polymerase II transcription regulatory region sequence-specific DNA binding"/>
    <property type="evidence" value="ECO:0000318"/>
    <property type="project" value="GO_Central"/>
</dbReference>
<reference evidence="4" key="1">
    <citation type="journal article" date="2021" name="Nat. Commun.">
        <title>Genomic analyses provide insights into spinach domestication and the genetic basis of agronomic traits.</title>
        <authorList>
            <person name="Cai X."/>
            <person name="Sun X."/>
            <person name="Xu C."/>
            <person name="Sun H."/>
            <person name="Wang X."/>
            <person name="Ge C."/>
            <person name="Zhang Z."/>
            <person name="Wang Q."/>
            <person name="Fei Z."/>
            <person name="Jiao C."/>
            <person name="Wang Q."/>
        </authorList>
    </citation>
    <scope>NUCLEOTIDE SEQUENCE [LARGE SCALE GENOMIC DNA]</scope>
    <source>
        <strain evidence="4">cv. Varoflay</strain>
    </source>
</reference>
<keyword evidence="2" id="KW-0539">Nucleus</keyword>
<gene>
    <name evidence="5 6 7 8 9 10" type="primary">LOC110790352</name>
</gene>
<dbReference type="PANTHER" id="PTHR47025">
    <property type="entry name" value="AUTOIMMUNE REGULATOR"/>
    <property type="match status" value="1"/>
</dbReference>
<organism evidence="4 5">
    <name type="scientific">Spinacia oleracea</name>
    <name type="common">Spinach</name>
    <dbReference type="NCBI Taxonomy" id="3562"/>
    <lineage>
        <taxon>Eukaryota</taxon>
        <taxon>Viridiplantae</taxon>
        <taxon>Streptophyta</taxon>
        <taxon>Embryophyta</taxon>
        <taxon>Tracheophyta</taxon>
        <taxon>Spermatophyta</taxon>
        <taxon>Magnoliopsida</taxon>
        <taxon>eudicotyledons</taxon>
        <taxon>Gunneridae</taxon>
        <taxon>Pentapetalae</taxon>
        <taxon>Caryophyllales</taxon>
        <taxon>Chenopodiaceae</taxon>
        <taxon>Chenopodioideae</taxon>
        <taxon>Anserineae</taxon>
        <taxon>Spinacia</taxon>
    </lineage>
</organism>
<dbReference type="InterPro" id="IPR032308">
    <property type="entry name" value="TDBD"/>
</dbReference>
<evidence type="ECO:0000313" key="9">
    <source>
        <dbReference type="RefSeq" id="XP_056687773.1"/>
    </source>
</evidence>
<keyword evidence="4" id="KW-1185">Reference proteome</keyword>
<evidence type="ECO:0000313" key="6">
    <source>
        <dbReference type="RefSeq" id="XP_056687770.1"/>
    </source>
</evidence>
<dbReference type="GO" id="GO:0005634">
    <property type="term" value="C:nucleus"/>
    <property type="evidence" value="ECO:0000318"/>
    <property type="project" value="GO_Central"/>
</dbReference>
<reference evidence="5 6" key="2">
    <citation type="submission" date="2025-05" db="UniProtKB">
        <authorList>
            <consortium name="RefSeq"/>
        </authorList>
    </citation>
    <scope>IDENTIFICATION</scope>
    <source>
        <tissue evidence="5 6">Leaf</tissue>
    </source>
</reference>
<evidence type="ECO:0000313" key="10">
    <source>
        <dbReference type="RefSeq" id="XP_056687774.1"/>
    </source>
</evidence>
<evidence type="ECO:0000313" key="5">
    <source>
        <dbReference type="RefSeq" id="XP_021850826.2"/>
    </source>
</evidence>
<dbReference type="Pfam" id="PF16135">
    <property type="entry name" value="TDBD"/>
    <property type="match status" value="1"/>
</dbReference>
<accession>A0A9R0JXK1</accession>
<dbReference type="RefSeq" id="XP_056687770.1">
    <property type="nucleotide sequence ID" value="XM_056831792.1"/>
</dbReference>
<evidence type="ECO:0000259" key="3">
    <source>
        <dbReference type="Pfam" id="PF16135"/>
    </source>
</evidence>
<name>A0A9R0JXK1_SPIOL</name>
<dbReference type="RefSeq" id="XP_056687773.1">
    <property type="nucleotide sequence ID" value="XM_056831795.1"/>
</dbReference>
<sequence>MSYQNKGFWMSKDGGCLTDGELTCDSTSRNEPKRSHQWFIDTGEAGYLPNKKQAVEVPGSSSFSGIPASTLSPWGSVAGFNSVPSQFTEQLFDTDAIKSISFDERNITSVGMGSLDMGRKVMDDPFGNSSSFGLSTSHSLEDPKSGINYSGIRKVKVSEVRDPENLLPLCTGPSYARESDGPISAAQDYDKGDDSGISMGLIYGPEVENIVTVGDSCGREDEDFISISQSFDKVACNTMATSYKADGSTISMVNTFNESDCNIMPVGEDFSKGDNNVTSLENLSKGDNMISICHTYKGDSSISVTNNYNKGADIITTTASSNNKCESHALSTGHPFNKGSSNIISFGGYNDDDDDANASGRLLCNYDLLVVQPSIQRSDTLNQKDVTVSNATAAIDSAQVIVSGAESIFRKKEDIKSTKKTPPNNFPSNVRSLLSTGILDEVPVKYVAWSREKELRGIIKGSGYLCGCQSCNFSKVINAYEFERHAGCKTKHPNNHIYFENGKTIYGIVQELRNTQQNMLFDVIQTITGSPINQKSFRLWKDSFLAATRELQRIYGKDERNQSS</sequence>
<dbReference type="Proteomes" id="UP000813463">
    <property type="component" value="Chromosome 6"/>
</dbReference>
<dbReference type="GO" id="GO:0045944">
    <property type="term" value="P:positive regulation of transcription by RNA polymerase II"/>
    <property type="evidence" value="ECO:0000318"/>
    <property type="project" value="GO_Central"/>
</dbReference>
<protein>
    <submittedName>
        <fullName evidence="5 6">Uncharacterized protein isoform X1</fullName>
    </submittedName>
</protein>
<dbReference type="GO" id="GO:0003682">
    <property type="term" value="F:chromatin binding"/>
    <property type="evidence" value="ECO:0000318"/>
    <property type="project" value="GO_Central"/>
</dbReference>
<evidence type="ECO:0000256" key="1">
    <source>
        <dbReference type="ARBA" id="ARBA00004123"/>
    </source>
</evidence>
<dbReference type="GO" id="GO:0042393">
    <property type="term" value="F:histone binding"/>
    <property type="evidence" value="ECO:0000318"/>
    <property type="project" value="GO_Central"/>
</dbReference>
<dbReference type="PANTHER" id="PTHR47025:SF9">
    <property type="entry name" value="PROTEIN, PUTATIVE-RELATED"/>
    <property type="match status" value="1"/>
</dbReference>
<dbReference type="RefSeq" id="XP_056687771.1">
    <property type="nucleotide sequence ID" value="XM_056831793.1"/>
</dbReference>